<evidence type="ECO:0000256" key="4">
    <source>
        <dbReference type="ARBA" id="ARBA00022989"/>
    </source>
</evidence>
<reference evidence="7 8" key="1">
    <citation type="submission" date="2017-02" db="EMBL/GenBank/DDBJ databases">
        <authorList>
            <person name="Peterson S.W."/>
        </authorList>
    </citation>
    <scope>NUCLEOTIDE SEQUENCE [LARGE SCALE GENOMIC DNA]</scope>
    <source>
        <strain evidence="7 8">S285</strain>
    </source>
</reference>
<dbReference type="Proteomes" id="UP000193978">
    <property type="component" value="Chromosome"/>
</dbReference>
<feature type="transmembrane region" description="Helical" evidence="6">
    <location>
        <begin position="56"/>
        <end position="77"/>
    </location>
</feature>
<accession>A0A1W6MVM3</accession>
<feature type="transmembrane region" description="Helical" evidence="6">
    <location>
        <begin position="208"/>
        <end position="230"/>
    </location>
</feature>
<dbReference type="EMBL" id="CP019948">
    <property type="protein sequence ID" value="ARN81617.1"/>
    <property type="molecule type" value="Genomic_DNA"/>
</dbReference>
<dbReference type="PANTHER" id="PTHR39087">
    <property type="entry name" value="UPF0104 MEMBRANE PROTEIN MJ1595"/>
    <property type="match status" value="1"/>
</dbReference>
<comment type="subcellular location">
    <subcellularLocation>
        <location evidence="1">Cell membrane</location>
        <topology evidence="1">Multi-pass membrane protein</topology>
    </subcellularLocation>
</comment>
<proteinExistence type="predicted"/>
<protein>
    <recommendedName>
        <fullName evidence="9">Lysylphosphatidylglycerol synthetase</fullName>
    </recommendedName>
</protein>
<organism evidence="7 8">
    <name type="scientific">Methylocystis bryophila</name>
    <dbReference type="NCBI Taxonomy" id="655015"/>
    <lineage>
        <taxon>Bacteria</taxon>
        <taxon>Pseudomonadati</taxon>
        <taxon>Pseudomonadota</taxon>
        <taxon>Alphaproteobacteria</taxon>
        <taxon>Hyphomicrobiales</taxon>
        <taxon>Methylocystaceae</taxon>
        <taxon>Methylocystis</taxon>
    </lineage>
</organism>
<evidence type="ECO:0000256" key="1">
    <source>
        <dbReference type="ARBA" id="ARBA00004651"/>
    </source>
</evidence>
<dbReference type="STRING" id="655015.B1812_11650"/>
<evidence type="ECO:0000256" key="5">
    <source>
        <dbReference type="ARBA" id="ARBA00023136"/>
    </source>
</evidence>
<evidence type="ECO:0000313" key="7">
    <source>
        <dbReference type="EMBL" id="ARN81617.1"/>
    </source>
</evidence>
<keyword evidence="3 6" id="KW-0812">Transmembrane</keyword>
<feature type="transmembrane region" description="Helical" evidence="6">
    <location>
        <begin position="285"/>
        <end position="318"/>
    </location>
</feature>
<evidence type="ECO:0000256" key="2">
    <source>
        <dbReference type="ARBA" id="ARBA00022475"/>
    </source>
</evidence>
<dbReference type="PANTHER" id="PTHR39087:SF2">
    <property type="entry name" value="UPF0104 MEMBRANE PROTEIN MJ1595"/>
    <property type="match status" value="1"/>
</dbReference>
<evidence type="ECO:0008006" key="9">
    <source>
        <dbReference type="Google" id="ProtNLM"/>
    </source>
</evidence>
<dbReference type="KEGG" id="mbry:B1812_11650"/>
<evidence type="ECO:0000313" key="8">
    <source>
        <dbReference type="Proteomes" id="UP000193978"/>
    </source>
</evidence>
<gene>
    <name evidence="7" type="ORF">B1812_11650</name>
</gene>
<sequence length="373" mass="39820">MQRIKKRLFKGGSMKGSEELGRSDADADSLALDEAALPEALAPEAREILPHNLSGWLGAALSIALFAGAMYFLGRIIVNLRFEEFIAALKATSGPRLLFAFATTIASYTALLGYDLLALHVLDRRPPLRVTALASLAGNAFSFTLGFPLLTGVATRYWIYSKEGLSAREVVTITLFATLTFWLGMTTLAALGFVFGAVSLASIDHLPWFANIAAGLLLFGGLYTYAFFIAGKRGTLRLFGGVLQLPGPRVFLGQLAVGVADFGGAALTIYAFLPPETQSVGPLALGAVYVAAAIVGGASHAPGGIGVFEAFMLGVLYAPSQESLLAALLLFRIFYYLVPFSIATLLIARQGGGNRWAELREVFFKLLRRRGPS</sequence>
<keyword evidence="8" id="KW-1185">Reference proteome</keyword>
<evidence type="ECO:0000256" key="6">
    <source>
        <dbReference type="SAM" id="Phobius"/>
    </source>
</evidence>
<name>A0A1W6MVM3_9HYPH</name>
<keyword evidence="5 6" id="KW-0472">Membrane</keyword>
<evidence type="ECO:0000256" key="3">
    <source>
        <dbReference type="ARBA" id="ARBA00022692"/>
    </source>
</evidence>
<keyword evidence="2" id="KW-1003">Cell membrane</keyword>
<dbReference type="InterPro" id="IPR022791">
    <property type="entry name" value="L-PG_synthase/AglD"/>
</dbReference>
<dbReference type="GO" id="GO:0005886">
    <property type="term" value="C:plasma membrane"/>
    <property type="evidence" value="ECO:0007669"/>
    <property type="project" value="UniProtKB-SubCell"/>
</dbReference>
<feature type="transmembrane region" description="Helical" evidence="6">
    <location>
        <begin position="324"/>
        <end position="348"/>
    </location>
</feature>
<feature type="transmembrane region" description="Helical" evidence="6">
    <location>
        <begin position="130"/>
        <end position="150"/>
    </location>
</feature>
<dbReference type="Pfam" id="PF03706">
    <property type="entry name" value="LPG_synthase_TM"/>
    <property type="match status" value="1"/>
</dbReference>
<keyword evidence="4 6" id="KW-1133">Transmembrane helix</keyword>
<feature type="transmembrane region" description="Helical" evidence="6">
    <location>
        <begin position="250"/>
        <end position="273"/>
    </location>
</feature>
<dbReference type="AlphaFoldDB" id="A0A1W6MVM3"/>
<feature type="transmembrane region" description="Helical" evidence="6">
    <location>
        <begin position="97"/>
        <end position="118"/>
    </location>
</feature>
<feature type="transmembrane region" description="Helical" evidence="6">
    <location>
        <begin position="170"/>
        <end position="196"/>
    </location>
</feature>